<accession>A0A7J7FQH2</accession>
<comment type="subcellular location">
    <subcellularLocation>
        <location evidence="1">Mitochondrion inner membrane</location>
    </subcellularLocation>
</comment>
<evidence type="ECO:0000256" key="7">
    <source>
        <dbReference type="SAM" id="Coils"/>
    </source>
</evidence>
<dbReference type="GO" id="GO:0030150">
    <property type="term" value="P:protein import into mitochondrial matrix"/>
    <property type="evidence" value="ECO:0007669"/>
    <property type="project" value="TreeGrafter"/>
</dbReference>
<name>A0A7J7FQH2_CAMSI</name>
<dbReference type="SMART" id="SM00978">
    <property type="entry name" value="Tim44"/>
    <property type="match status" value="1"/>
</dbReference>
<dbReference type="GO" id="GO:0005743">
    <property type="term" value="C:mitochondrial inner membrane"/>
    <property type="evidence" value="ECO:0007669"/>
    <property type="project" value="UniProtKB-SubCell"/>
</dbReference>
<keyword evidence="11" id="KW-1185">Reference proteome</keyword>
<feature type="compositionally biased region" description="Polar residues" evidence="8">
    <location>
        <begin position="382"/>
        <end position="401"/>
    </location>
</feature>
<keyword evidence="4" id="KW-0809">Transit peptide</keyword>
<evidence type="ECO:0000256" key="8">
    <source>
        <dbReference type="SAM" id="MobiDB-lite"/>
    </source>
</evidence>
<sequence length="693" mass="77374">MASRKLVRDFFISNRSFYRQLLTFQQVSGSSTRLRLLPANAYLGSHRQFSVFNDFSKQVKGEATRGYGIQQAAEQRPYQPVVAAALAEAPAQPVEGRAVLSGATPQHRRPTSRRPTPLRPPPQTRHLPLRSASLHLRHALLHGTCLLRRCSDHQSPSCSGLRLPESPALCEAPSRNDADNSTSDAISTIWKRPKDYEWRTCINKSTGGLPESNGSRDTAPVISLVDSLRSGKRVSRPRDDEAIFSRNRVLQTLSLSTTVLQPLSLSTTKSFTEDFAGFFASTSASGSVLEFRRSVKELKEKAEELKGVTEDLKVRTKQATEQLYKQVDSVWREAEAMAKKVSANLKEKISAATEEVKETLGVGKQEYSEFSAKDGTDVKNGSKATSGEENQQKPGSSDTANTLFGKFKSSVSSVSPKVSVAFQKLKEAKPIDLAKKGYDIVKDELSSNPNKRKRIEYGASSSTSSSTVERSTSTDVAVVPSKQSKWSKKWEAFKEKGHPIFKRMSGLSEPVVVKSQEFAEDIRDRWDTTDNPVVHKIQDLSETVFGETSTALSFKEIHRRDPSFSLPEFVAEVEEVIKPVLNAYFKGDAEVLKKYCRNEVIERCKAEHKAFESQGIFFDNKILHISDVEFQTQQVYCVRDRNGSVTEGGKDTIHTVYYAWAMQQFDVEELGEGALFPIWRLRELQQLGVKALI</sequence>
<dbReference type="EMBL" id="JACBKZ010000015">
    <property type="protein sequence ID" value="KAF5930530.1"/>
    <property type="molecule type" value="Genomic_DNA"/>
</dbReference>
<feature type="domain" description="Tim44-like" evidence="9">
    <location>
        <begin position="550"/>
        <end position="686"/>
    </location>
</feature>
<proteinExistence type="inferred from homology"/>
<feature type="region of interest" description="Disordered" evidence="8">
    <location>
        <begin position="97"/>
        <end position="126"/>
    </location>
</feature>
<evidence type="ECO:0000256" key="5">
    <source>
        <dbReference type="ARBA" id="ARBA00023128"/>
    </source>
</evidence>
<evidence type="ECO:0000259" key="9">
    <source>
        <dbReference type="SMART" id="SM00978"/>
    </source>
</evidence>
<evidence type="ECO:0000256" key="1">
    <source>
        <dbReference type="ARBA" id="ARBA00004273"/>
    </source>
</evidence>
<comment type="caution">
    <text evidence="10">The sequence shown here is derived from an EMBL/GenBank/DDBJ whole genome shotgun (WGS) entry which is preliminary data.</text>
</comment>
<dbReference type="Proteomes" id="UP000593564">
    <property type="component" value="Unassembled WGS sequence"/>
</dbReference>
<keyword evidence="5" id="KW-0496">Mitochondrion</keyword>
<protein>
    <recommendedName>
        <fullName evidence="9">Tim44-like domain-containing protein</fullName>
    </recommendedName>
</protein>
<dbReference type="PANTHER" id="PTHR10721:SF1">
    <property type="entry name" value="MITOCHONDRIAL IMPORT INNER MEMBRANE TRANSLOCASE SUBUNIT TIM44"/>
    <property type="match status" value="1"/>
</dbReference>
<keyword evidence="3" id="KW-0999">Mitochondrion inner membrane</keyword>
<evidence type="ECO:0000256" key="6">
    <source>
        <dbReference type="ARBA" id="ARBA00023136"/>
    </source>
</evidence>
<evidence type="ECO:0000313" key="10">
    <source>
        <dbReference type="EMBL" id="KAF5930530.1"/>
    </source>
</evidence>
<feature type="region of interest" description="Disordered" evidence="8">
    <location>
        <begin position="452"/>
        <end position="471"/>
    </location>
</feature>
<dbReference type="Pfam" id="PF04280">
    <property type="entry name" value="Tim44"/>
    <property type="match status" value="1"/>
</dbReference>
<organism evidence="10 11">
    <name type="scientific">Camellia sinensis</name>
    <name type="common">Tea plant</name>
    <name type="synonym">Thea sinensis</name>
    <dbReference type="NCBI Taxonomy" id="4442"/>
    <lineage>
        <taxon>Eukaryota</taxon>
        <taxon>Viridiplantae</taxon>
        <taxon>Streptophyta</taxon>
        <taxon>Embryophyta</taxon>
        <taxon>Tracheophyta</taxon>
        <taxon>Spermatophyta</taxon>
        <taxon>Magnoliopsida</taxon>
        <taxon>eudicotyledons</taxon>
        <taxon>Gunneridae</taxon>
        <taxon>Pentapetalae</taxon>
        <taxon>asterids</taxon>
        <taxon>Ericales</taxon>
        <taxon>Theaceae</taxon>
        <taxon>Camellia</taxon>
    </lineage>
</organism>
<dbReference type="InterPro" id="IPR039544">
    <property type="entry name" value="Tim44-like"/>
</dbReference>
<dbReference type="Gene3D" id="3.10.450.240">
    <property type="match status" value="1"/>
</dbReference>
<dbReference type="GO" id="GO:0051087">
    <property type="term" value="F:protein-folding chaperone binding"/>
    <property type="evidence" value="ECO:0007669"/>
    <property type="project" value="TreeGrafter"/>
</dbReference>
<feature type="compositionally biased region" description="Low complexity" evidence="8">
    <location>
        <begin position="460"/>
        <end position="471"/>
    </location>
</feature>
<evidence type="ECO:0000256" key="2">
    <source>
        <dbReference type="ARBA" id="ARBA00009597"/>
    </source>
</evidence>
<dbReference type="InterPro" id="IPR007379">
    <property type="entry name" value="Tim44-like_dom"/>
</dbReference>
<dbReference type="AlphaFoldDB" id="A0A7J7FQH2"/>
<dbReference type="PANTHER" id="PTHR10721">
    <property type="entry name" value="MITOCHONDRIAL IMPORT INNER MEMBRANE TRANSLOCASE SUBUNIT TIM44"/>
    <property type="match status" value="1"/>
</dbReference>
<dbReference type="SUPFAM" id="SSF54427">
    <property type="entry name" value="NTF2-like"/>
    <property type="match status" value="1"/>
</dbReference>
<reference evidence="11" key="1">
    <citation type="journal article" date="2020" name="Nat. Commun.">
        <title>Genome assembly of wild tea tree DASZ reveals pedigree and selection history of tea varieties.</title>
        <authorList>
            <person name="Zhang W."/>
            <person name="Zhang Y."/>
            <person name="Qiu H."/>
            <person name="Guo Y."/>
            <person name="Wan H."/>
            <person name="Zhang X."/>
            <person name="Scossa F."/>
            <person name="Alseekh S."/>
            <person name="Zhang Q."/>
            <person name="Wang P."/>
            <person name="Xu L."/>
            <person name="Schmidt M.H."/>
            <person name="Jia X."/>
            <person name="Li D."/>
            <person name="Zhu A."/>
            <person name="Guo F."/>
            <person name="Chen W."/>
            <person name="Ni D."/>
            <person name="Usadel B."/>
            <person name="Fernie A.R."/>
            <person name="Wen W."/>
        </authorList>
    </citation>
    <scope>NUCLEOTIDE SEQUENCE [LARGE SCALE GENOMIC DNA]</scope>
    <source>
        <strain evidence="11">cv. G240</strain>
    </source>
</reference>
<keyword evidence="7" id="KW-0175">Coiled coil</keyword>
<feature type="coiled-coil region" evidence="7">
    <location>
        <begin position="288"/>
        <end position="315"/>
    </location>
</feature>
<comment type="similarity">
    <text evidence="2">Belongs to the Tim44 family.</text>
</comment>
<feature type="region of interest" description="Disordered" evidence="8">
    <location>
        <begin position="371"/>
        <end position="401"/>
    </location>
</feature>
<evidence type="ECO:0000256" key="4">
    <source>
        <dbReference type="ARBA" id="ARBA00022946"/>
    </source>
</evidence>
<evidence type="ECO:0000256" key="3">
    <source>
        <dbReference type="ARBA" id="ARBA00022792"/>
    </source>
</evidence>
<gene>
    <name evidence="10" type="ORF">HYC85_031403</name>
</gene>
<reference evidence="10 11" key="2">
    <citation type="submission" date="2020-07" db="EMBL/GenBank/DDBJ databases">
        <title>Genome assembly of wild tea tree DASZ reveals pedigree and selection history of tea varieties.</title>
        <authorList>
            <person name="Zhang W."/>
        </authorList>
    </citation>
    <scope>NUCLEOTIDE SEQUENCE [LARGE SCALE GENOMIC DNA]</scope>
    <source>
        <strain evidence="11">cv. G240</strain>
        <tissue evidence="10">Leaf</tissue>
    </source>
</reference>
<keyword evidence="6" id="KW-0472">Membrane</keyword>
<dbReference type="InterPro" id="IPR032710">
    <property type="entry name" value="NTF2-like_dom_sf"/>
</dbReference>
<evidence type="ECO:0000313" key="11">
    <source>
        <dbReference type="Proteomes" id="UP000593564"/>
    </source>
</evidence>